<dbReference type="FunFam" id="3.40.50.1820:FF:000012">
    <property type="entry name" value="Lipase"/>
    <property type="match status" value="1"/>
</dbReference>
<dbReference type="AlphaFoldDB" id="A0A8C4M016"/>
<accession>A0A8C4M016</accession>
<evidence type="ECO:0000313" key="11">
    <source>
        <dbReference type="Ensembl" id="ENSEASP00005017818.2"/>
    </source>
</evidence>
<reference evidence="11" key="3">
    <citation type="submission" date="2025-09" db="UniProtKB">
        <authorList>
            <consortium name="Ensembl"/>
        </authorList>
    </citation>
    <scope>IDENTIFICATION</scope>
</reference>
<protein>
    <recommendedName>
        <fullName evidence="4">Gastric triacylglycerol lipase</fullName>
        <ecNumber evidence="3">3.1.1.3</ecNumber>
    </recommendedName>
</protein>
<evidence type="ECO:0000256" key="4">
    <source>
        <dbReference type="ARBA" id="ARBA00018752"/>
    </source>
</evidence>
<name>A0A8C4M016_EQUAS</name>
<keyword evidence="5" id="KW-0442">Lipid degradation</keyword>
<evidence type="ECO:0000256" key="9">
    <source>
        <dbReference type="ARBA" id="ARBA00051822"/>
    </source>
</evidence>
<dbReference type="CTD" id="340654"/>
<evidence type="ECO:0000256" key="2">
    <source>
        <dbReference type="ARBA" id="ARBA00010701"/>
    </source>
</evidence>
<evidence type="ECO:0000256" key="7">
    <source>
        <dbReference type="ARBA" id="ARBA00045163"/>
    </source>
</evidence>
<keyword evidence="12" id="KW-1185">Reference proteome</keyword>
<keyword evidence="6" id="KW-0443">Lipid metabolism</keyword>
<dbReference type="Proteomes" id="UP000694387">
    <property type="component" value="Chromosome 2"/>
</dbReference>
<comment type="similarity">
    <text evidence="2">Belongs to the AB hydrolase superfamily. Lipase family.</text>
</comment>
<dbReference type="RefSeq" id="XP_044610642.1">
    <property type="nucleotide sequence ID" value="XM_044754707.2"/>
</dbReference>
<dbReference type="GO" id="GO:0016042">
    <property type="term" value="P:lipid catabolic process"/>
    <property type="evidence" value="ECO:0007669"/>
    <property type="project" value="UniProtKB-KW"/>
</dbReference>
<reference evidence="11" key="2">
    <citation type="submission" date="2025-08" db="UniProtKB">
        <authorList>
            <consortium name="Ensembl"/>
        </authorList>
    </citation>
    <scope>IDENTIFICATION</scope>
</reference>
<feature type="domain" description="AB hydrolase-1" evidence="10">
    <location>
        <begin position="121"/>
        <end position="439"/>
    </location>
</feature>
<dbReference type="GO" id="GO:0004806">
    <property type="term" value="F:triacylglycerol lipase activity"/>
    <property type="evidence" value="ECO:0007669"/>
    <property type="project" value="UniProtKB-EC"/>
</dbReference>
<dbReference type="EC" id="3.1.1.3" evidence="3"/>
<dbReference type="SUPFAM" id="SSF53474">
    <property type="entry name" value="alpha/beta-Hydrolases"/>
    <property type="match status" value="1"/>
</dbReference>
<evidence type="ECO:0000256" key="8">
    <source>
        <dbReference type="ARBA" id="ARBA00050265"/>
    </source>
</evidence>
<dbReference type="PANTHER" id="PTHR11005">
    <property type="entry name" value="LYSOSOMAL ACID LIPASE-RELATED"/>
    <property type="match status" value="1"/>
</dbReference>
<evidence type="ECO:0000313" key="12">
    <source>
        <dbReference type="Proteomes" id="UP000694387"/>
    </source>
</evidence>
<reference evidence="11 12" key="1">
    <citation type="journal article" date="2020" name="Nat. Commun.">
        <title>Donkey genomes provide new insights into domestication and selection for coat color.</title>
        <authorList>
            <person name="Wang"/>
            <person name="C."/>
            <person name="Li"/>
            <person name="H."/>
            <person name="Guo"/>
            <person name="Y."/>
            <person name="Huang"/>
            <person name="J."/>
            <person name="Sun"/>
            <person name="Y."/>
            <person name="Min"/>
            <person name="J."/>
            <person name="Wang"/>
            <person name="J."/>
            <person name="Fang"/>
            <person name="X."/>
            <person name="Zhao"/>
            <person name="Z."/>
            <person name="Wang"/>
            <person name="S."/>
            <person name="Zhang"/>
            <person name="Y."/>
            <person name="Liu"/>
            <person name="Q."/>
            <person name="Jiang"/>
            <person name="Q."/>
            <person name="Wang"/>
            <person name="X."/>
            <person name="Guo"/>
            <person name="Y."/>
            <person name="Yang"/>
            <person name="C."/>
            <person name="Wang"/>
            <person name="Y."/>
            <person name="Tian"/>
            <person name="F."/>
            <person name="Zhuang"/>
            <person name="G."/>
            <person name="Fan"/>
            <person name="Y."/>
            <person name="Gao"/>
            <person name="Q."/>
            <person name="Li"/>
            <person name="Y."/>
            <person name="Ju"/>
            <person name="Z."/>
            <person name="Li"/>
            <person name="J."/>
            <person name="Li"/>
            <person name="R."/>
            <person name="Hou"/>
            <person name="M."/>
            <person name="Yang"/>
            <person name="G."/>
            <person name="Liu"/>
            <person name="G."/>
            <person name="Liu"/>
            <person name="W."/>
            <person name="Guo"/>
            <person name="J."/>
            <person name="Pan"/>
            <person name="S."/>
            <person name="Fan"/>
            <person name="G."/>
            <person name="Zhang"/>
            <person name="W."/>
            <person name="Zhang"/>
            <person name="R."/>
            <person name="Yu"/>
            <person name="J."/>
            <person name="Zhang"/>
            <person name="X."/>
            <person name="Yin"/>
            <person name="Q."/>
            <person name="Ji"/>
            <person name="C."/>
            <person name="Jin"/>
            <person name="Y."/>
            <person name="Yue"/>
            <person name="G."/>
            <person name="Liu"/>
            <person name="M."/>
            <person name="Xu"/>
            <person name="J."/>
            <person name="Liu"/>
            <person name="S."/>
            <person name="Jordana"/>
            <person name="J."/>
            <person name="Noce"/>
            <person name="A."/>
            <person name="Amills"/>
            <person name="M."/>
            <person name="Wu"/>
            <person name="D.D."/>
            <person name="Li"/>
            <person name="S."/>
            <person name="Zhou"/>
            <person name="X. and Zhong"/>
            <person name="J."/>
        </authorList>
    </citation>
    <scope>NUCLEOTIDE SEQUENCE [LARGE SCALE GENOMIC DNA]</scope>
</reference>
<dbReference type="InterPro" id="IPR000073">
    <property type="entry name" value="AB_hydrolase_1"/>
</dbReference>
<evidence type="ECO:0000256" key="6">
    <source>
        <dbReference type="ARBA" id="ARBA00023098"/>
    </source>
</evidence>
<evidence type="ECO:0000256" key="1">
    <source>
        <dbReference type="ARBA" id="ARBA00001024"/>
    </source>
</evidence>
<comment type="catalytic activity">
    <reaction evidence="9">
        <text>1,2,3-trioctanoylglycerol + H2O = 1,2-dioctanoyl-sn-glycerol + octanoate + H(+)</text>
        <dbReference type="Rhea" id="RHEA:40047"/>
        <dbReference type="ChEBI" id="CHEBI:15377"/>
        <dbReference type="ChEBI" id="CHEBI:15378"/>
        <dbReference type="ChEBI" id="CHEBI:25646"/>
        <dbReference type="ChEBI" id="CHEBI:76978"/>
        <dbReference type="ChEBI" id="CHEBI:76979"/>
    </reaction>
    <physiologicalReaction direction="left-to-right" evidence="9">
        <dbReference type="Rhea" id="RHEA:40048"/>
    </physiologicalReaction>
</comment>
<evidence type="ECO:0000259" key="10">
    <source>
        <dbReference type="Pfam" id="PF00561"/>
    </source>
</evidence>
<dbReference type="Gene3D" id="3.40.50.1820">
    <property type="entry name" value="alpha/beta hydrolase"/>
    <property type="match status" value="1"/>
</dbReference>
<sequence length="470" mass="53584">MKELLNLQILLTLELVVILPGKNKCRCWTMSKILSREWIVSHRAEMWLLILVVYLFQRNVNSARMPTKDVDPEAFMNISEIIQHQGYPCEEYEVTTEDGYILSVNRIPQGLVKPKKTGPKPVVLLQHGLLGDASNWISNLPNNSLGFILADAGFDVWLGNSRGNTWSRKHKTLSIDQDEFWAFRYMKILRVEVAMDVFGRTGYDEMARFDLPAVVNFILQKTGQEKIYYVGYSQGTTMGFIAFSTMPELAGKIKMYFALAPIATVKHSKGPGAKFLLLPDMMIKGLFGKKEFPYQTRFLRQVFIYLCGQVIIDQICGNIILLLGGFNTNNMNMSRANVYVAHTPAGTSVQNILHWSQVLNSGELRAFDWGSETKNLEKGNQPTPIRYKVRDVTVPTAMWTGGQDWLSNPEDTKALLSEVTNLIYHKNIPEWAHADFIWGLDAAHRMYNEIIQLMKHEETNFSQGMCRARL</sequence>
<dbReference type="GeneTree" id="ENSGT00940000156860"/>
<organism evidence="11 12">
    <name type="scientific">Equus asinus</name>
    <name type="common">Donkey</name>
    <name type="synonym">Equus africanus asinus</name>
    <dbReference type="NCBI Taxonomy" id="9793"/>
    <lineage>
        <taxon>Eukaryota</taxon>
        <taxon>Metazoa</taxon>
        <taxon>Chordata</taxon>
        <taxon>Craniata</taxon>
        <taxon>Vertebrata</taxon>
        <taxon>Euteleostomi</taxon>
        <taxon>Mammalia</taxon>
        <taxon>Eutheria</taxon>
        <taxon>Laurasiatheria</taxon>
        <taxon>Perissodactyla</taxon>
        <taxon>Equidae</taxon>
        <taxon>Equus</taxon>
    </lineage>
</organism>
<gene>
    <name evidence="11" type="primary">LIPM</name>
</gene>
<dbReference type="InterPro" id="IPR029058">
    <property type="entry name" value="AB_hydrolase_fold"/>
</dbReference>
<evidence type="ECO:0000256" key="5">
    <source>
        <dbReference type="ARBA" id="ARBA00022963"/>
    </source>
</evidence>
<dbReference type="Ensembl" id="ENSEAST00005019342.2">
    <property type="protein sequence ID" value="ENSEASP00005017818.2"/>
    <property type="gene ID" value="ENSEASG00005012301.2"/>
</dbReference>
<evidence type="ECO:0000256" key="3">
    <source>
        <dbReference type="ARBA" id="ARBA00013279"/>
    </source>
</evidence>
<dbReference type="Pfam" id="PF00561">
    <property type="entry name" value="Abhydrolase_1"/>
    <property type="match status" value="1"/>
</dbReference>
<comment type="catalytic activity">
    <reaction evidence="8">
        <text>1,2,3-tri-(9Z-octadecenoyl)-glycerol + H2O = 1,2-di-(9Z-octadecenoyl)-sn-glycerol + (9Z)-octadecenoate + H(+)</text>
        <dbReference type="Rhea" id="RHEA:39931"/>
        <dbReference type="ChEBI" id="CHEBI:15377"/>
        <dbReference type="ChEBI" id="CHEBI:15378"/>
        <dbReference type="ChEBI" id="CHEBI:30823"/>
        <dbReference type="ChEBI" id="CHEBI:52333"/>
        <dbReference type="ChEBI" id="CHEBI:53753"/>
    </reaction>
    <physiologicalReaction direction="left-to-right" evidence="8">
        <dbReference type="Rhea" id="RHEA:39932"/>
    </physiologicalReaction>
</comment>
<dbReference type="GeneID" id="106822182"/>
<comment type="function">
    <text evidence="7">Catalyzes the hydrolysis of triacylglycerols to yield free fatty acids, diacylglycerol, monoacylglycerol, and glycerol. Shows a preferential hydrolysis at the sn-3 position of triacylglycerol.</text>
</comment>
<comment type="catalytic activity">
    <reaction evidence="1">
        <text>a triacylglycerol + H2O = a diacylglycerol + a fatty acid + H(+)</text>
        <dbReference type="Rhea" id="RHEA:12044"/>
        <dbReference type="ChEBI" id="CHEBI:15377"/>
        <dbReference type="ChEBI" id="CHEBI:15378"/>
        <dbReference type="ChEBI" id="CHEBI:17855"/>
        <dbReference type="ChEBI" id="CHEBI:18035"/>
        <dbReference type="ChEBI" id="CHEBI:28868"/>
        <dbReference type="EC" id="3.1.1.3"/>
    </reaction>
</comment>
<proteinExistence type="inferred from homology"/>